<dbReference type="Proteomes" id="UP000187609">
    <property type="component" value="Unassembled WGS sequence"/>
</dbReference>
<name>A0A314KVW8_NICAT</name>
<accession>A0A314KVW8</accession>
<dbReference type="STRING" id="49451.A0A314KVW8"/>
<evidence type="ECO:0000313" key="3">
    <source>
        <dbReference type="Proteomes" id="UP000187609"/>
    </source>
</evidence>
<evidence type="ECO:0000256" key="1">
    <source>
        <dbReference type="SAM" id="MobiDB-lite"/>
    </source>
</evidence>
<gene>
    <name evidence="2" type="primary">UBC23_0</name>
    <name evidence="2" type="ORF">A4A49_06888</name>
</gene>
<sequence>MRSSEVVNLVESTGNSESMDIHLESSENVTSETLEHDSLAESSTCANSSSVSKESGTESWPLHRRKIRKVVIRRDKKARKKEENFERALLIVNTRTSVDVAWQDGKIEKDLESTSLIPIESPGDHEFVAEQYVVEKAADDADDPNDVRRVGVVKSVKC</sequence>
<dbReference type="EMBL" id="MJEQ01000995">
    <property type="protein sequence ID" value="OIT32784.1"/>
    <property type="molecule type" value="Genomic_DNA"/>
</dbReference>
<comment type="caution">
    <text evidence="2">The sequence shown here is derived from an EMBL/GenBank/DDBJ whole genome shotgun (WGS) entry which is preliminary data.</text>
</comment>
<reference evidence="2" key="1">
    <citation type="submission" date="2016-11" db="EMBL/GenBank/DDBJ databases">
        <title>The genome of Nicotiana attenuata.</title>
        <authorList>
            <person name="Xu S."/>
            <person name="Brockmoeller T."/>
            <person name="Gaquerel E."/>
            <person name="Navarro A."/>
            <person name="Kuhl H."/>
            <person name="Gase K."/>
            <person name="Ling Z."/>
            <person name="Zhou W."/>
            <person name="Kreitzer C."/>
            <person name="Stanke M."/>
            <person name="Tang H."/>
            <person name="Lyons E."/>
            <person name="Pandey P."/>
            <person name="Pandey S.P."/>
            <person name="Timmermann B."/>
            <person name="Baldwin I.T."/>
        </authorList>
    </citation>
    <scope>NUCLEOTIDE SEQUENCE [LARGE SCALE GENOMIC DNA]</scope>
    <source>
        <strain evidence="2">UT</strain>
    </source>
</reference>
<keyword evidence="3" id="KW-1185">Reference proteome</keyword>
<proteinExistence type="predicted"/>
<dbReference type="AlphaFoldDB" id="A0A314KVW8"/>
<feature type="compositionally biased region" description="Polar residues" evidence="1">
    <location>
        <begin position="1"/>
        <end position="18"/>
    </location>
</feature>
<protein>
    <submittedName>
        <fullName evidence="2">Ubiquitin-conjugating enzyme e2 23</fullName>
    </submittedName>
</protein>
<evidence type="ECO:0000313" key="2">
    <source>
        <dbReference type="EMBL" id="OIT32784.1"/>
    </source>
</evidence>
<organism evidence="2 3">
    <name type="scientific">Nicotiana attenuata</name>
    <name type="common">Coyote tobacco</name>
    <dbReference type="NCBI Taxonomy" id="49451"/>
    <lineage>
        <taxon>Eukaryota</taxon>
        <taxon>Viridiplantae</taxon>
        <taxon>Streptophyta</taxon>
        <taxon>Embryophyta</taxon>
        <taxon>Tracheophyta</taxon>
        <taxon>Spermatophyta</taxon>
        <taxon>Magnoliopsida</taxon>
        <taxon>eudicotyledons</taxon>
        <taxon>Gunneridae</taxon>
        <taxon>Pentapetalae</taxon>
        <taxon>asterids</taxon>
        <taxon>lamiids</taxon>
        <taxon>Solanales</taxon>
        <taxon>Solanaceae</taxon>
        <taxon>Nicotianoideae</taxon>
        <taxon>Nicotianeae</taxon>
        <taxon>Nicotiana</taxon>
    </lineage>
</organism>
<feature type="compositionally biased region" description="Low complexity" evidence="1">
    <location>
        <begin position="48"/>
        <end position="59"/>
    </location>
</feature>
<feature type="region of interest" description="Disordered" evidence="1">
    <location>
        <begin position="1"/>
        <end position="60"/>
    </location>
</feature>
<dbReference type="Gramene" id="OIT32784">
    <property type="protein sequence ID" value="OIT32784"/>
    <property type="gene ID" value="A4A49_06888"/>
</dbReference>